<dbReference type="InterPro" id="IPR001466">
    <property type="entry name" value="Beta-lactam-related"/>
</dbReference>
<dbReference type="GO" id="GO:0016787">
    <property type="term" value="F:hydrolase activity"/>
    <property type="evidence" value="ECO:0007669"/>
    <property type="project" value="UniProtKB-KW"/>
</dbReference>
<accession>A0A6P1VRC0</accession>
<gene>
    <name evidence="5" type="ORF">GJR95_02195</name>
</gene>
<dbReference type="SUPFAM" id="SSF56601">
    <property type="entry name" value="beta-lactamase/transpeptidase-like"/>
    <property type="match status" value="1"/>
</dbReference>
<dbReference type="InterPro" id="IPR012338">
    <property type="entry name" value="Beta-lactam/transpept-like"/>
</dbReference>
<dbReference type="KEGG" id="senf:GJR95_02195"/>
<proteinExistence type="predicted"/>
<feature type="domain" description="Beta-lactamase-related" evidence="4">
    <location>
        <begin position="44"/>
        <end position="344"/>
    </location>
</feature>
<feature type="signal peptide" evidence="3">
    <location>
        <begin position="1"/>
        <end position="25"/>
    </location>
</feature>
<dbReference type="RefSeq" id="WP_162384327.1">
    <property type="nucleotide sequence ID" value="NZ_CP045997.1"/>
</dbReference>
<evidence type="ECO:0000256" key="2">
    <source>
        <dbReference type="ARBA" id="ARBA00023136"/>
    </source>
</evidence>
<evidence type="ECO:0000313" key="6">
    <source>
        <dbReference type="Proteomes" id="UP000464577"/>
    </source>
</evidence>
<evidence type="ECO:0000313" key="5">
    <source>
        <dbReference type="EMBL" id="QHV93906.1"/>
    </source>
</evidence>
<name>A0A6P1VRC0_9BACT</name>
<keyword evidence="5" id="KW-0378">Hydrolase</keyword>
<dbReference type="InterPro" id="IPR050491">
    <property type="entry name" value="AmpC-like"/>
</dbReference>
<feature type="chain" id="PRO_5026661529" evidence="3">
    <location>
        <begin position="26"/>
        <end position="430"/>
    </location>
</feature>
<keyword evidence="3" id="KW-0732">Signal</keyword>
<dbReference type="PANTHER" id="PTHR46825">
    <property type="entry name" value="D-ALANYL-D-ALANINE-CARBOXYPEPTIDASE/ENDOPEPTIDASE AMPH"/>
    <property type="match status" value="1"/>
</dbReference>
<organism evidence="5 6">
    <name type="scientific">Spirosoma endbachense</name>
    <dbReference type="NCBI Taxonomy" id="2666025"/>
    <lineage>
        <taxon>Bacteria</taxon>
        <taxon>Pseudomonadati</taxon>
        <taxon>Bacteroidota</taxon>
        <taxon>Cytophagia</taxon>
        <taxon>Cytophagales</taxon>
        <taxon>Cytophagaceae</taxon>
        <taxon>Spirosoma</taxon>
    </lineage>
</organism>
<keyword evidence="2" id="KW-0472">Membrane</keyword>
<dbReference type="GO" id="GO:0016020">
    <property type="term" value="C:membrane"/>
    <property type="evidence" value="ECO:0007669"/>
    <property type="project" value="UniProtKB-SubCell"/>
</dbReference>
<dbReference type="Proteomes" id="UP000464577">
    <property type="component" value="Chromosome"/>
</dbReference>
<evidence type="ECO:0000256" key="3">
    <source>
        <dbReference type="SAM" id="SignalP"/>
    </source>
</evidence>
<dbReference type="Pfam" id="PF00144">
    <property type="entry name" value="Beta-lactamase"/>
    <property type="match status" value="1"/>
</dbReference>
<comment type="subcellular location">
    <subcellularLocation>
        <location evidence="1">Membrane</location>
    </subcellularLocation>
</comment>
<dbReference type="Gene3D" id="3.40.710.10">
    <property type="entry name" value="DD-peptidase/beta-lactamase superfamily"/>
    <property type="match status" value="1"/>
</dbReference>
<protein>
    <submittedName>
        <fullName evidence="5">Serine hydrolase</fullName>
    </submittedName>
</protein>
<dbReference type="PANTHER" id="PTHR46825:SF11">
    <property type="entry name" value="PENICILLIN-BINDING PROTEIN 4"/>
    <property type="match status" value="1"/>
</dbReference>
<reference evidence="5 6" key="1">
    <citation type="submission" date="2019-11" db="EMBL/GenBank/DDBJ databases">
        <title>Spirosoma endbachense sp. nov., isolated from a natural salt meadow.</title>
        <authorList>
            <person name="Rojas J."/>
            <person name="Ambika Manirajan B."/>
            <person name="Ratering S."/>
            <person name="Suarez C."/>
            <person name="Geissler-Plaum R."/>
            <person name="Schnell S."/>
        </authorList>
    </citation>
    <scope>NUCLEOTIDE SEQUENCE [LARGE SCALE GENOMIC DNA]</scope>
    <source>
        <strain evidence="5 6">I-24</strain>
    </source>
</reference>
<evidence type="ECO:0000256" key="1">
    <source>
        <dbReference type="ARBA" id="ARBA00004370"/>
    </source>
</evidence>
<evidence type="ECO:0000259" key="4">
    <source>
        <dbReference type="Pfam" id="PF00144"/>
    </source>
</evidence>
<sequence length="430" mass="48476">MKKCFWLFLILIRSTATLNAQQATAASQSTADKLDEYLTAASLQHRFNGTALVARNGKILLQKGYGWNNVAAKIQNDTNSIYQLGSITKPFTGAAILRLQDEGKLSVKDKLSKHLPDYPRADQISLEQLFIHTSGIYDFKNLLYSPDSTERARLTRPVTKEWLVRQFSQKPLTGKPGAAVNYTNSGYYLLGLVVEKVTGQPFETVVRERFLRPLQLTHTGFDFINLKNGNKTTGYTFQNDSVLVPTPIIDSTVAYAAGGMYSTVGDLYRWSRVVQNRRLLKPDTWESALTPHNNGNWGYGWGVSTFQNDTKLIFQNGNLPGFATYYIQFPQDDITLILLSNIDDASDITSPEPTVRDLINIVYDLPYQLPKNRKIVSVGQPVLTQYIGRYRHSDDRIMTITQESGKLFLQITGQPRFEVIRRVTPISSSK</sequence>
<dbReference type="EMBL" id="CP045997">
    <property type="protein sequence ID" value="QHV93906.1"/>
    <property type="molecule type" value="Genomic_DNA"/>
</dbReference>
<keyword evidence="6" id="KW-1185">Reference proteome</keyword>
<dbReference type="AlphaFoldDB" id="A0A6P1VRC0"/>